<keyword evidence="3" id="KW-1015">Disulfide bond</keyword>
<dbReference type="GO" id="GO:0015035">
    <property type="term" value="F:protein-disulfide reductase activity"/>
    <property type="evidence" value="ECO:0007669"/>
    <property type="project" value="InterPro"/>
</dbReference>
<name>A0A645DF96_9ZZZZ</name>
<sequence>MKKILGASLMIIMIAFTACGNKTGKSGEETKKTTENIQTKETKKMGTIHLTKAEFLQKVANYEANPSEWKYLGDKPCIIDFYADWCGPCKAIAPILEELAKEYDGQIYIYKIDTEKEQELAGAFGIRSIPSLLFCPMNEQPQMAQGALPKETFKKAIDEVLLKKTK</sequence>
<feature type="domain" description="Thioredoxin" evidence="5">
    <location>
        <begin position="53"/>
        <end position="162"/>
    </location>
</feature>
<dbReference type="PRINTS" id="PR00421">
    <property type="entry name" value="THIOREDOXIN"/>
</dbReference>
<keyword evidence="2" id="KW-0249">Electron transport</keyword>
<dbReference type="PROSITE" id="PS00194">
    <property type="entry name" value="THIOREDOXIN_1"/>
    <property type="match status" value="1"/>
</dbReference>
<dbReference type="AlphaFoldDB" id="A0A645DF96"/>
<dbReference type="InterPro" id="IPR017937">
    <property type="entry name" value="Thioredoxin_CS"/>
</dbReference>
<dbReference type="PROSITE" id="PS51257">
    <property type="entry name" value="PROKAR_LIPOPROTEIN"/>
    <property type="match status" value="1"/>
</dbReference>
<dbReference type="NCBIfam" id="TIGR01068">
    <property type="entry name" value="thioredoxin"/>
    <property type="match status" value="1"/>
</dbReference>
<comment type="caution">
    <text evidence="6">The sequence shown here is derived from an EMBL/GenBank/DDBJ whole genome shotgun (WGS) entry which is preliminary data.</text>
</comment>
<dbReference type="FunFam" id="3.40.30.10:FF:000229">
    <property type="entry name" value="Thioredoxin (TRX)"/>
    <property type="match status" value="1"/>
</dbReference>
<evidence type="ECO:0000256" key="4">
    <source>
        <dbReference type="ARBA" id="ARBA00023284"/>
    </source>
</evidence>
<evidence type="ECO:0000256" key="2">
    <source>
        <dbReference type="ARBA" id="ARBA00022982"/>
    </source>
</evidence>
<dbReference type="EMBL" id="VSSQ01035658">
    <property type="protein sequence ID" value="MPM87939.1"/>
    <property type="molecule type" value="Genomic_DNA"/>
</dbReference>
<reference evidence="6" key="1">
    <citation type="submission" date="2019-08" db="EMBL/GenBank/DDBJ databases">
        <authorList>
            <person name="Kucharzyk K."/>
            <person name="Murdoch R.W."/>
            <person name="Higgins S."/>
            <person name="Loffler F."/>
        </authorList>
    </citation>
    <scope>NUCLEOTIDE SEQUENCE</scope>
</reference>
<evidence type="ECO:0000313" key="6">
    <source>
        <dbReference type="EMBL" id="MPM87939.1"/>
    </source>
</evidence>
<evidence type="ECO:0000256" key="1">
    <source>
        <dbReference type="ARBA" id="ARBA00022448"/>
    </source>
</evidence>
<dbReference type="PANTHER" id="PTHR45663">
    <property type="entry name" value="GEO12009P1"/>
    <property type="match status" value="1"/>
</dbReference>
<dbReference type="CDD" id="cd02947">
    <property type="entry name" value="TRX_family"/>
    <property type="match status" value="1"/>
</dbReference>
<dbReference type="InterPro" id="IPR036249">
    <property type="entry name" value="Thioredoxin-like_sf"/>
</dbReference>
<evidence type="ECO:0000256" key="3">
    <source>
        <dbReference type="ARBA" id="ARBA00023157"/>
    </source>
</evidence>
<dbReference type="PROSITE" id="PS51352">
    <property type="entry name" value="THIOREDOXIN_2"/>
    <property type="match status" value="1"/>
</dbReference>
<dbReference type="InterPro" id="IPR005746">
    <property type="entry name" value="Thioredoxin"/>
</dbReference>
<dbReference type="GO" id="GO:0045454">
    <property type="term" value="P:cell redox homeostasis"/>
    <property type="evidence" value="ECO:0007669"/>
    <property type="project" value="TreeGrafter"/>
</dbReference>
<dbReference type="PANTHER" id="PTHR45663:SF11">
    <property type="entry name" value="GEO12009P1"/>
    <property type="match status" value="1"/>
</dbReference>
<dbReference type="SUPFAM" id="SSF52833">
    <property type="entry name" value="Thioredoxin-like"/>
    <property type="match status" value="1"/>
</dbReference>
<protein>
    <recommendedName>
        <fullName evidence="5">Thioredoxin domain-containing protein</fullName>
    </recommendedName>
</protein>
<proteinExistence type="predicted"/>
<evidence type="ECO:0000259" key="5">
    <source>
        <dbReference type="PROSITE" id="PS51352"/>
    </source>
</evidence>
<keyword evidence="4" id="KW-0676">Redox-active center</keyword>
<dbReference type="Gene3D" id="3.40.30.10">
    <property type="entry name" value="Glutaredoxin"/>
    <property type="match status" value="1"/>
</dbReference>
<organism evidence="6">
    <name type="scientific">bioreactor metagenome</name>
    <dbReference type="NCBI Taxonomy" id="1076179"/>
    <lineage>
        <taxon>unclassified sequences</taxon>
        <taxon>metagenomes</taxon>
        <taxon>ecological metagenomes</taxon>
    </lineage>
</organism>
<dbReference type="Pfam" id="PF00085">
    <property type="entry name" value="Thioredoxin"/>
    <property type="match status" value="1"/>
</dbReference>
<dbReference type="GO" id="GO:0005829">
    <property type="term" value="C:cytosol"/>
    <property type="evidence" value="ECO:0007669"/>
    <property type="project" value="TreeGrafter"/>
</dbReference>
<accession>A0A645DF96</accession>
<keyword evidence="1" id="KW-0813">Transport</keyword>
<gene>
    <name evidence="6" type="ORF">SDC9_135040</name>
</gene>
<dbReference type="InterPro" id="IPR013766">
    <property type="entry name" value="Thioredoxin_domain"/>
</dbReference>